<dbReference type="PANTHER" id="PTHR46033:SF67">
    <property type="entry name" value="AMINOTRANSFERASE-LIKE, PLANT MOBILE DOMAIN FAMILY PROTEIN"/>
    <property type="match status" value="1"/>
</dbReference>
<dbReference type="InterPro" id="IPR044824">
    <property type="entry name" value="MAIN-like"/>
</dbReference>
<reference evidence="4" key="1">
    <citation type="journal article" date="2019" name="Plant Biotechnol. J.">
        <title>Genome sequencing of the Australian wild diploid species Gossypium australe highlights disease resistance and delayed gland morphogenesis.</title>
        <authorList>
            <person name="Cai Y."/>
            <person name="Cai X."/>
            <person name="Wang Q."/>
            <person name="Wang P."/>
            <person name="Zhang Y."/>
            <person name="Cai C."/>
            <person name="Xu Y."/>
            <person name="Wang K."/>
            <person name="Zhou Z."/>
            <person name="Wang C."/>
            <person name="Geng S."/>
            <person name="Li B."/>
            <person name="Dong Q."/>
            <person name="Hou Y."/>
            <person name="Wang H."/>
            <person name="Ai P."/>
            <person name="Liu Z."/>
            <person name="Yi F."/>
            <person name="Sun M."/>
            <person name="An G."/>
            <person name="Cheng J."/>
            <person name="Zhang Y."/>
            <person name="Shi Q."/>
            <person name="Xie Y."/>
            <person name="Shi X."/>
            <person name="Chang Y."/>
            <person name="Huang F."/>
            <person name="Chen Y."/>
            <person name="Hong S."/>
            <person name="Mi L."/>
            <person name="Sun Q."/>
            <person name="Zhang L."/>
            <person name="Zhou B."/>
            <person name="Peng R."/>
            <person name="Zhang X."/>
            <person name="Liu F."/>
        </authorList>
    </citation>
    <scope>NUCLEOTIDE SEQUENCE [LARGE SCALE GENOMIC DNA]</scope>
    <source>
        <strain evidence="4">cv. PA1801</strain>
    </source>
</reference>
<feature type="region of interest" description="Disordered" evidence="1">
    <location>
        <begin position="727"/>
        <end position="755"/>
    </location>
</feature>
<evidence type="ECO:0000313" key="4">
    <source>
        <dbReference type="Proteomes" id="UP000325315"/>
    </source>
</evidence>
<feature type="region of interest" description="Disordered" evidence="1">
    <location>
        <begin position="469"/>
        <end position="538"/>
    </location>
</feature>
<proteinExistence type="predicted"/>
<gene>
    <name evidence="3" type="ORF">EPI10_004552</name>
</gene>
<feature type="compositionally biased region" description="Polar residues" evidence="1">
    <location>
        <begin position="559"/>
        <end position="576"/>
    </location>
</feature>
<evidence type="ECO:0000259" key="2">
    <source>
        <dbReference type="Pfam" id="PF10536"/>
    </source>
</evidence>
<dbReference type="InterPro" id="IPR019557">
    <property type="entry name" value="AminoTfrase-like_pln_mobile"/>
</dbReference>
<feature type="domain" description="Aminotransferase-like plant mobile" evidence="2">
    <location>
        <begin position="102"/>
        <end position="460"/>
    </location>
</feature>
<keyword evidence="4" id="KW-1185">Reference proteome</keyword>
<dbReference type="PANTHER" id="PTHR46033">
    <property type="entry name" value="PROTEIN MAIN-LIKE 2"/>
    <property type="match status" value="1"/>
</dbReference>
<protein>
    <submittedName>
        <fullName evidence="3">Serine/threonine-protein phosphatase 7 long form-like protein</fullName>
    </submittedName>
</protein>
<dbReference type="Pfam" id="PF10536">
    <property type="entry name" value="PMD"/>
    <property type="match status" value="1"/>
</dbReference>
<feature type="compositionally biased region" description="Polar residues" evidence="1">
    <location>
        <begin position="509"/>
        <end position="520"/>
    </location>
</feature>
<sequence>MTATMEEPETSLVEVREELMVSPASENENKNSCLRTAHFLKPISSSLETPLPKLPSQRVSSIEPKDLRLSISFHGWRCRASNWSAWVEKMVVLHESTWKKAGIYEAIVNSTYQIKRNSNLVLGLAEKWCCGTKSFLFSWGEASVTLEDMMILGGFSVLGSPVFTPLEAEESKEAEENLKSARIEIVRSKAKKACPRLWMQRFMDSGNEIEHEAFLAFWLSRYVFTNAHETIREHVFPIAVHLARGTRLALAPAVLASIYRDLCLLKDAITASTKMGKEEVFKLTLWSPFQLVQVWAWERFAELRPKPNPIAKGEPRLVQWHDVSCKVENVRLALELANGSFEWRPYTMQIDNWKQPKFYRENEFCIWTTARLDKELESFVRCLKASELVGLDCIEQYLPHRVARQFGIDQDIPSCVPQSKDQTPELAWLNYCESLTGVKLYIPSRLYKAGVTARYLKWWNKSVSESKGAAKGLKKSAKKPKGKKEEKSSSGCLGFHQKIESFPGKTEANDPSVSPNCSMKSSKKQGDNINKTTNASGSLSCFPLKKSKSVSQILEEKQVSNNDSMSGSCRRNSMKSAKNLKRKKEVKEGSTSPNVPLGSSKESVQTLKRKDKDEKDSASPGFSKKRMKKSAVRSKGMKEDTPVSASSRFASGSSKKPASVVNDKEEGSSDSAHQVLPLANAKKLPSTVERKKGPSADDTICSVRKFDGKEAEDCLEDNNPTIAEMMRSCKKSRKVKTKDSDDDGNPSGHSQGLSSTIADDEVVKYLEPLAILAEKVIEDESVLRIGETFEGPYKDQREPKIVQGEIVMGDSEQTVKDAEDGLPEQPVPEMLSINGVEGECSCYAVDIPGLTLEARISRLEKLVEELKAMRSACKSLRSYSRLKNCRHEHYPQSSWMQHLLPSGELRVSLTVDVACDSHWKMRVSLHGFQPFLFRFCMTKSINMFRKAAICIYLREAPHHLLTKVLTMKLTNSCKRWGNLLDAHIGLVSDLGSKTIVNIMVHENVPSSLLQLNEKRHRQWFYSCCSKRQYGPRTQKHMQYLVVLLTRRSFTVTSDGGWRPVTFQSRLSVKWRGLLYGFLGSQSMKTTHIKSSSR</sequence>
<dbReference type="AlphaFoldDB" id="A0A5B6WML6"/>
<evidence type="ECO:0000256" key="1">
    <source>
        <dbReference type="SAM" id="MobiDB-lite"/>
    </source>
</evidence>
<feature type="compositionally biased region" description="Low complexity" evidence="1">
    <location>
        <begin position="644"/>
        <end position="654"/>
    </location>
</feature>
<accession>A0A5B6WML6</accession>
<organism evidence="3 4">
    <name type="scientific">Gossypium australe</name>
    <dbReference type="NCBI Taxonomy" id="47621"/>
    <lineage>
        <taxon>Eukaryota</taxon>
        <taxon>Viridiplantae</taxon>
        <taxon>Streptophyta</taxon>
        <taxon>Embryophyta</taxon>
        <taxon>Tracheophyta</taxon>
        <taxon>Spermatophyta</taxon>
        <taxon>Magnoliopsida</taxon>
        <taxon>eudicotyledons</taxon>
        <taxon>Gunneridae</taxon>
        <taxon>Pentapetalae</taxon>
        <taxon>rosids</taxon>
        <taxon>malvids</taxon>
        <taxon>Malvales</taxon>
        <taxon>Malvaceae</taxon>
        <taxon>Malvoideae</taxon>
        <taxon>Gossypium</taxon>
    </lineage>
</organism>
<dbReference type="OrthoDB" id="1572276at2759"/>
<evidence type="ECO:0000313" key="3">
    <source>
        <dbReference type="EMBL" id="KAA3482295.1"/>
    </source>
</evidence>
<feature type="region of interest" description="Disordered" evidence="1">
    <location>
        <begin position="556"/>
        <end position="703"/>
    </location>
</feature>
<feature type="compositionally biased region" description="Basic residues" evidence="1">
    <location>
        <begin position="623"/>
        <end position="632"/>
    </location>
</feature>
<dbReference type="EMBL" id="SMMG02000002">
    <property type="protein sequence ID" value="KAA3482295.1"/>
    <property type="molecule type" value="Genomic_DNA"/>
</dbReference>
<dbReference type="GO" id="GO:0010073">
    <property type="term" value="P:meristem maintenance"/>
    <property type="evidence" value="ECO:0007669"/>
    <property type="project" value="InterPro"/>
</dbReference>
<feature type="compositionally biased region" description="Basic residues" evidence="1">
    <location>
        <begin position="472"/>
        <end position="482"/>
    </location>
</feature>
<name>A0A5B6WML6_9ROSI</name>
<feature type="compositionally biased region" description="Polar residues" evidence="1">
    <location>
        <begin position="527"/>
        <end position="538"/>
    </location>
</feature>
<comment type="caution">
    <text evidence="3">The sequence shown here is derived from an EMBL/GenBank/DDBJ whole genome shotgun (WGS) entry which is preliminary data.</text>
</comment>
<feature type="compositionally biased region" description="Basic and acidic residues" evidence="1">
    <location>
        <begin position="608"/>
        <end position="617"/>
    </location>
</feature>
<dbReference type="Proteomes" id="UP000325315">
    <property type="component" value="Unassembled WGS sequence"/>
</dbReference>